<protein>
    <recommendedName>
        <fullName evidence="4">DUF1618 domain-containing protein</fullName>
    </recommendedName>
</protein>
<sequence length="176" mass="19353">MMVRATGTGRRPTLWYAAGSGSLPSTTPCTSWSWRTDDASSPSSLASRKAGRRRLRHTARLGTPACGKAFTSVRSRHRAWIVGAGGDPGDTVIFDIRTRDVIHGPNLCSAKSCPMLTAVGERVYALPKFPSWTKDPDFPPWFEVLDLSQARVVVTARRHHLEGCSWVELPHPPCFP</sequence>
<evidence type="ECO:0000313" key="3">
    <source>
        <dbReference type="Proteomes" id="UP000095767"/>
    </source>
</evidence>
<dbReference type="EMBL" id="LWDX02048027">
    <property type="protein sequence ID" value="OEL21398.1"/>
    <property type="molecule type" value="Genomic_DNA"/>
</dbReference>
<dbReference type="OrthoDB" id="600935at2759"/>
<feature type="region of interest" description="Disordered" evidence="1">
    <location>
        <begin position="33"/>
        <end position="54"/>
    </location>
</feature>
<comment type="caution">
    <text evidence="2">The sequence shown here is derived from an EMBL/GenBank/DDBJ whole genome shotgun (WGS) entry which is preliminary data.</text>
</comment>
<evidence type="ECO:0008006" key="4">
    <source>
        <dbReference type="Google" id="ProtNLM"/>
    </source>
</evidence>
<dbReference type="Proteomes" id="UP000095767">
    <property type="component" value="Unassembled WGS sequence"/>
</dbReference>
<dbReference type="AlphaFoldDB" id="A0A1E5V8E9"/>
<feature type="compositionally biased region" description="Polar residues" evidence="1">
    <location>
        <begin position="33"/>
        <end position="46"/>
    </location>
</feature>
<gene>
    <name evidence="2" type="ORF">BAE44_0017583</name>
</gene>
<proteinExistence type="predicted"/>
<accession>A0A1E5V8E9</accession>
<evidence type="ECO:0000256" key="1">
    <source>
        <dbReference type="SAM" id="MobiDB-lite"/>
    </source>
</evidence>
<keyword evidence="3" id="KW-1185">Reference proteome</keyword>
<name>A0A1E5V8E9_9POAL</name>
<dbReference type="InterPro" id="IPR012871">
    <property type="entry name" value="DUF1668_ORYSA"/>
</dbReference>
<organism evidence="2 3">
    <name type="scientific">Dichanthelium oligosanthes</name>
    <dbReference type="NCBI Taxonomy" id="888268"/>
    <lineage>
        <taxon>Eukaryota</taxon>
        <taxon>Viridiplantae</taxon>
        <taxon>Streptophyta</taxon>
        <taxon>Embryophyta</taxon>
        <taxon>Tracheophyta</taxon>
        <taxon>Spermatophyta</taxon>
        <taxon>Magnoliopsida</taxon>
        <taxon>Liliopsida</taxon>
        <taxon>Poales</taxon>
        <taxon>Poaceae</taxon>
        <taxon>PACMAD clade</taxon>
        <taxon>Panicoideae</taxon>
        <taxon>Panicodae</taxon>
        <taxon>Paniceae</taxon>
        <taxon>Dichantheliinae</taxon>
        <taxon>Dichanthelium</taxon>
    </lineage>
</organism>
<dbReference type="Pfam" id="PF07893">
    <property type="entry name" value="DUF1668"/>
    <property type="match status" value="1"/>
</dbReference>
<evidence type="ECO:0000313" key="2">
    <source>
        <dbReference type="EMBL" id="OEL21398.1"/>
    </source>
</evidence>
<reference evidence="2 3" key="1">
    <citation type="submission" date="2016-09" db="EMBL/GenBank/DDBJ databases">
        <title>The draft genome of Dichanthelium oligosanthes: A C3 panicoid grass species.</title>
        <authorList>
            <person name="Studer A.J."/>
            <person name="Schnable J.C."/>
            <person name="Brutnell T.P."/>
        </authorList>
    </citation>
    <scope>NUCLEOTIDE SEQUENCE [LARGE SCALE GENOMIC DNA]</scope>
    <source>
        <strain evidence="3">cv. Kellogg 1175</strain>
        <tissue evidence="2">Leaf</tissue>
    </source>
</reference>